<dbReference type="VEuPathDB" id="PiroplasmaDB:BBBOND_0110500"/>
<dbReference type="OMA" id="GAIHESH"/>
<dbReference type="Proteomes" id="UP000033188">
    <property type="component" value="Chromosome 1"/>
</dbReference>
<proteinExistence type="predicted"/>
<organism evidence="3 4">
    <name type="scientific">Babesia bigemina</name>
    <dbReference type="NCBI Taxonomy" id="5866"/>
    <lineage>
        <taxon>Eukaryota</taxon>
        <taxon>Sar</taxon>
        <taxon>Alveolata</taxon>
        <taxon>Apicomplexa</taxon>
        <taxon>Aconoidasida</taxon>
        <taxon>Piroplasmida</taxon>
        <taxon>Babesiidae</taxon>
        <taxon>Babesia</taxon>
    </lineage>
</organism>
<reference evidence="4" key="1">
    <citation type="journal article" date="2014" name="Nucleic Acids Res.">
        <title>The evolutionary dynamics of variant antigen genes in Babesia reveal a history of genomic innovation underlying host-parasite interaction.</title>
        <authorList>
            <person name="Jackson A.P."/>
            <person name="Otto T.D."/>
            <person name="Darby A."/>
            <person name="Ramaprasad A."/>
            <person name="Xia D."/>
            <person name="Echaide I.E."/>
            <person name="Farber M."/>
            <person name="Gahlot S."/>
            <person name="Gamble J."/>
            <person name="Gupta D."/>
            <person name="Gupta Y."/>
            <person name="Jackson L."/>
            <person name="Malandrin L."/>
            <person name="Malas T.B."/>
            <person name="Moussa E."/>
            <person name="Nair M."/>
            <person name="Reid A.J."/>
            <person name="Sanders M."/>
            <person name="Sharma J."/>
            <person name="Tracey A."/>
            <person name="Quail M.A."/>
            <person name="Weir W."/>
            <person name="Wastling J.M."/>
            <person name="Hall N."/>
            <person name="Willadsen P."/>
            <person name="Lingelbach K."/>
            <person name="Shiels B."/>
            <person name="Tait A."/>
            <person name="Berriman M."/>
            <person name="Allred D.R."/>
            <person name="Pain A."/>
        </authorList>
    </citation>
    <scope>NUCLEOTIDE SEQUENCE [LARGE SCALE GENOMIC DNA]</scope>
    <source>
        <strain evidence="4">Bond</strain>
    </source>
</reference>
<evidence type="ECO:0000256" key="2">
    <source>
        <dbReference type="SAM" id="MobiDB-lite"/>
    </source>
</evidence>
<dbReference type="GO" id="GO:1990481">
    <property type="term" value="P:mRNA pseudouridine synthesis"/>
    <property type="evidence" value="ECO:0007669"/>
    <property type="project" value="TreeGrafter"/>
</dbReference>
<sequence length="439" mass="48456">MSRDKRILDGAPDDAAGEPSPKRAREDTESPRENDQALGSNSVDTVSAPRVHVPKTKYAIAFGLVPIVIQSGPGSEHVNTVEGCMLDALFAAGAIHESHRSLIAKLQLSKASRTDKGVHAACTYIGGRFELSHLSSGEPDVSRENALVSKLNELLPGDIRCFQVLRVTRGFCARYEYVFPEWLLRKRYVLDDESKRELFSKLSEQMGGNLQSHDHISCPRIGRGPSNGYDGTTEDRELDLASLESILQAFCGSHDFRNFTPKQKGMENTTQRFIHELKACGAPHRFRYRCCDRDGDGAVLFVQPDSQDDKSGVRSCAIPFTLSKRHVVQTALAPAEGLFLHHPSFDAYNKRCAPPQTPFIEYEDVEAQVEEFKQARLYPEIVSSFEGDVWSTWLTRLVRNPFFLENCDFRVSGEQPTGAKGTAAPGAAAAPDPAAGEEA</sequence>
<dbReference type="InterPro" id="IPR020103">
    <property type="entry name" value="PsdUridine_synth_cat_dom_sf"/>
</dbReference>
<dbReference type="GO" id="GO:0031119">
    <property type="term" value="P:tRNA pseudouridine synthesis"/>
    <property type="evidence" value="ECO:0007669"/>
    <property type="project" value="TreeGrafter"/>
</dbReference>
<dbReference type="GeneID" id="24563293"/>
<evidence type="ECO:0000313" key="4">
    <source>
        <dbReference type="Proteomes" id="UP000033188"/>
    </source>
</evidence>
<dbReference type="InterPro" id="IPR020095">
    <property type="entry name" value="PsdUridine_synth_TruA_C"/>
</dbReference>
<feature type="compositionally biased region" description="Basic and acidic residues" evidence="2">
    <location>
        <begin position="20"/>
        <end position="35"/>
    </location>
</feature>
<keyword evidence="4" id="KW-1185">Reference proteome</keyword>
<name>A0A061D3X0_BABBI</name>
<dbReference type="Gene3D" id="3.30.70.660">
    <property type="entry name" value="Pseudouridine synthase I, catalytic domain, C-terminal subdomain"/>
    <property type="match status" value="2"/>
</dbReference>
<protein>
    <submittedName>
        <fullName evidence="3">tRNA pseudouridine synthase, putative</fullName>
    </submittedName>
</protein>
<dbReference type="InterPro" id="IPR001406">
    <property type="entry name" value="PsdUridine_synth_TruA"/>
</dbReference>
<dbReference type="EMBL" id="LK391707">
    <property type="protein sequence ID" value="CDR94752.1"/>
    <property type="molecule type" value="Genomic_DNA"/>
</dbReference>
<dbReference type="AlphaFoldDB" id="A0A061D3X0"/>
<dbReference type="GO" id="GO:0005634">
    <property type="term" value="C:nucleus"/>
    <property type="evidence" value="ECO:0007669"/>
    <property type="project" value="TreeGrafter"/>
</dbReference>
<evidence type="ECO:0000313" key="3">
    <source>
        <dbReference type="EMBL" id="CDR94752.1"/>
    </source>
</evidence>
<dbReference type="OrthoDB" id="10256309at2759"/>
<keyword evidence="1" id="KW-0413">Isomerase</keyword>
<dbReference type="Gene3D" id="3.30.70.580">
    <property type="entry name" value="Pseudouridine synthase I, catalytic domain, N-terminal subdomain"/>
    <property type="match status" value="1"/>
</dbReference>
<evidence type="ECO:0000256" key="1">
    <source>
        <dbReference type="ARBA" id="ARBA00023235"/>
    </source>
</evidence>
<dbReference type="KEGG" id="bbig:BBBOND_0110500"/>
<feature type="compositionally biased region" description="Low complexity" evidence="2">
    <location>
        <begin position="416"/>
        <end position="439"/>
    </location>
</feature>
<dbReference type="InterPro" id="IPR020094">
    <property type="entry name" value="TruA/RsuA/RluB/E/F_N"/>
</dbReference>
<gene>
    <name evidence="3" type="ORF">BBBOND_0110500</name>
</gene>
<accession>A0A061D3X0</accession>
<feature type="region of interest" description="Disordered" evidence="2">
    <location>
        <begin position="1"/>
        <end position="48"/>
    </location>
</feature>
<dbReference type="GO" id="GO:0009982">
    <property type="term" value="F:pseudouridine synthase activity"/>
    <property type="evidence" value="ECO:0007669"/>
    <property type="project" value="InterPro"/>
</dbReference>
<dbReference type="RefSeq" id="XP_012766938.1">
    <property type="nucleotide sequence ID" value="XM_012911484.1"/>
</dbReference>
<dbReference type="STRING" id="5866.A0A061D3X0"/>
<dbReference type="SUPFAM" id="SSF55120">
    <property type="entry name" value="Pseudouridine synthase"/>
    <property type="match status" value="1"/>
</dbReference>
<feature type="region of interest" description="Disordered" evidence="2">
    <location>
        <begin position="415"/>
        <end position="439"/>
    </location>
</feature>
<dbReference type="PANTHER" id="PTHR11142">
    <property type="entry name" value="PSEUDOURIDYLATE SYNTHASE"/>
    <property type="match status" value="1"/>
</dbReference>
<dbReference type="PANTHER" id="PTHR11142:SF4">
    <property type="entry name" value="PSEUDOURIDYLATE SYNTHASE 1 HOMOLOG"/>
    <property type="match status" value="1"/>
</dbReference>
<dbReference type="GO" id="GO:0003723">
    <property type="term" value="F:RNA binding"/>
    <property type="evidence" value="ECO:0007669"/>
    <property type="project" value="InterPro"/>
</dbReference>